<feature type="compositionally biased region" description="Basic and acidic residues" evidence="1">
    <location>
        <begin position="620"/>
        <end position="655"/>
    </location>
</feature>
<sequence>MESETLEEKIQLTSEKLNEFVEALDEIDTEPLGSVVSDSAHAEELTQLIQVLHDSDNLVCEIAFFTTLSSLVSLGGVKSQKQVGVLLDLAIHAKQQEAVLFDVPHLLFADIIQMCDVEWLLKFWSFFETRADAFVLQQPPKHPFPLVLRATKSKLDDLAANNEPSRDILKSKIIIFVRSMVPKEDRFLSNLSFSQNTLVEKEVSYKSQNDSDPRSHFNTYWRLQRIFMDITGQINGLAGVRYLEEDMEQLLTYFESIEDKNGRDKPRTPVVHVLAPKEYNRDDLSEERRAELTKVYESKHFTPTFMVNKIKFADQTRQDISFRQTFYIQCLFLTSFLLDVTSPKISSKLADVKKPGAALPKFVTKFRHNDFKGMRGLHAKAERILKKYHPLLMNAIDTASQEELDFLHDKIDLALKKKPTPADTKSKTFTDATFDEKAQENWAKVMKIPKRTFHKWGTPLISKVFNAKNSMKDLEVTPGAKSEDKVLEQIEHYRSLINEDEGSKELNTWKGLRLARTVLLSKFDQVNQKIGLEGLYDPSLKAAYDVEREKLLAKEREEDERREKEEAERLEEDKRKEEEKKNLEIEKEAKRAEFEKQRLENAASRGSTGIKDDDDEDPDTMERKRKAEEKFQDDKKRVKREQSSKPSSRDITDLY</sequence>
<organism evidence="2">
    <name type="scientific">Cyberlindnera fabianii</name>
    <name type="common">Yeast</name>
    <name type="synonym">Hansenula fabianii</name>
    <dbReference type="NCBI Taxonomy" id="36022"/>
    <lineage>
        <taxon>Eukaryota</taxon>
        <taxon>Fungi</taxon>
        <taxon>Dikarya</taxon>
        <taxon>Ascomycota</taxon>
        <taxon>Saccharomycotina</taxon>
        <taxon>Saccharomycetes</taxon>
        <taxon>Phaffomycetales</taxon>
        <taxon>Phaffomycetaceae</taxon>
        <taxon>Cyberlindnera</taxon>
    </lineage>
</organism>
<dbReference type="OrthoDB" id="4060917at2759"/>
<dbReference type="InterPro" id="IPR021861">
    <property type="entry name" value="THO_THOC1"/>
</dbReference>
<dbReference type="AlphaFoldDB" id="A0A061B2V6"/>
<evidence type="ECO:0000256" key="1">
    <source>
        <dbReference type="SAM" id="MobiDB-lite"/>
    </source>
</evidence>
<feature type="region of interest" description="Disordered" evidence="1">
    <location>
        <begin position="555"/>
        <end position="655"/>
    </location>
</feature>
<dbReference type="VEuPathDB" id="FungiDB:BON22_3636"/>
<proteinExistence type="predicted"/>
<accession>A0A061B2V6</accession>
<protein>
    <submittedName>
        <fullName evidence="2">CYFA0S07e00958g1_1</fullName>
    </submittedName>
</protein>
<name>A0A061B2V6_CYBFA</name>
<dbReference type="Pfam" id="PF11957">
    <property type="entry name" value="efThoc1"/>
    <property type="match status" value="1"/>
</dbReference>
<gene>
    <name evidence="2" type="ORF">CYFA0S_07e00958g</name>
</gene>
<dbReference type="EMBL" id="LK052892">
    <property type="protein sequence ID" value="CDR41344.1"/>
    <property type="molecule type" value="Genomic_DNA"/>
</dbReference>
<evidence type="ECO:0000313" key="2">
    <source>
        <dbReference type="EMBL" id="CDR41344.1"/>
    </source>
</evidence>
<feature type="compositionally biased region" description="Basic and acidic residues" evidence="1">
    <location>
        <begin position="555"/>
        <end position="599"/>
    </location>
</feature>
<reference evidence="2" key="1">
    <citation type="journal article" date="2014" name="Genome Announc.">
        <title>Genome sequence of the yeast Cyberlindnera fabianii (Hansenula fabianii).</title>
        <authorList>
            <person name="Freel K.C."/>
            <person name="Sarilar V."/>
            <person name="Neuveglise C."/>
            <person name="Devillers H."/>
            <person name="Friedrich A."/>
            <person name="Schacherer J."/>
        </authorList>
    </citation>
    <scope>NUCLEOTIDE SEQUENCE</scope>
    <source>
        <strain evidence="2">YJS4271</strain>
    </source>
</reference>